<organism evidence="4 5">
    <name type="scientific">Chara braunii</name>
    <name type="common">Braun's stonewort</name>
    <dbReference type="NCBI Taxonomy" id="69332"/>
    <lineage>
        <taxon>Eukaryota</taxon>
        <taxon>Viridiplantae</taxon>
        <taxon>Streptophyta</taxon>
        <taxon>Charophyceae</taxon>
        <taxon>Charales</taxon>
        <taxon>Characeae</taxon>
        <taxon>Chara</taxon>
    </lineage>
</organism>
<dbReference type="EMBL" id="BFEA01000289">
    <property type="protein sequence ID" value="GBG78229.1"/>
    <property type="molecule type" value="Genomic_DNA"/>
</dbReference>
<dbReference type="AlphaFoldDB" id="A0A388L7E7"/>
<feature type="transmembrane region" description="Helical" evidence="2">
    <location>
        <begin position="72"/>
        <end position="93"/>
    </location>
</feature>
<feature type="domain" description="DUF7733" evidence="3">
    <location>
        <begin position="52"/>
        <end position="248"/>
    </location>
</feature>
<dbReference type="Proteomes" id="UP000265515">
    <property type="component" value="Unassembled WGS sequence"/>
</dbReference>
<dbReference type="Pfam" id="PF24867">
    <property type="entry name" value="DUF7733"/>
    <property type="match status" value="1"/>
</dbReference>
<dbReference type="OMA" id="MYNARRI"/>
<dbReference type="OrthoDB" id="1906194at2759"/>
<gene>
    <name evidence="4" type="ORF">CBR_g26263</name>
</gene>
<comment type="caution">
    <text evidence="4">The sequence shown here is derived from an EMBL/GenBank/DDBJ whole genome shotgun (WGS) entry which is preliminary data.</text>
</comment>
<feature type="compositionally biased region" description="Basic and acidic residues" evidence="1">
    <location>
        <begin position="1"/>
        <end position="10"/>
    </location>
</feature>
<dbReference type="PANTHER" id="PTHR33829">
    <property type="entry name" value="OSJNBA0044M19.10 PROTEIN"/>
    <property type="match status" value="1"/>
</dbReference>
<evidence type="ECO:0000313" key="5">
    <source>
        <dbReference type="Proteomes" id="UP000265515"/>
    </source>
</evidence>
<keyword evidence="2" id="KW-0812">Transmembrane</keyword>
<feature type="transmembrane region" description="Helical" evidence="2">
    <location>
        <begin position="105"/>
        <end position="131"/>
    </location>
</feature>
<keyword evidence="2" id="KW-1133">Transmembrane helix</keyword>
<sequence length="259" mass="29105">MESAEVRAEAVPDTATPSDTSPSDPSQAPSAPQPHTLKKAPWFAWIIFNFPLLFIALVFPSKNFVSRQDTTFVGFAAFYIVFLSRVLVAAYSGKHSPRVLEPNKLLSIYIFVGTAMLGFVLPLVYFGYAYFHQISEGMLAVAPILYLLSCQLFTQYVANGLCFCLPARALVSVIYNSRLIIAAYDWHRAVGGSEEWLKPADGGAPHPWGSLWAQSGRLLAMVNLLYWIFNLFGFLLPIYLPRAFKKHYDLERLSRKKKK</sequence>
<accession>A0A388L7E7</accession>
<keyword evidence="2" id="KW-0472">Membrane</keyword>
<evidence type="ECO:0000313" key="4">
    <source>
        <dbReference type="EMBL" id="GBG78229.1"/>
    </source>
</evidence>
<name>A0A388L7E7_CHABU</name>
<dbReference type="Gramene" id="GBG78229">
    <property type="protein sequence ID" value="GBG78229"/>
    <property type="gene ID" value="CBR_g26263"/>
</dbReference>
<keyword evidence="5" id="KW-1185">Reference proteome</keyword>
<protein>
    <recommendedName>
        <fullName evidence="3">DUF7733 domain-containing protein</fullName>
    </recommendedName>
</protein>
<feature type="transmembrane region" description="Helical" evidence="2">
    <location>
        <begin position="138"/>
        <end position="158"/>
    </location>
</feature>
<proteinExistence type="predicted"/>
<dbReference type="InterPro" id="IPR056635">
    <property type="entry name" value="DUF7733"/>
</dbReference>
<evidence type="ECO:0000256" key="2">
    <source>
        <dbReference type="SAM" id="Phobius"/>
    </source>
</evidence>
<evidence type="ECO:0000259" key="3">
    <source>
        <dbReference type="Pfam" id="PF24867"/>
    </source>
</evidence>
<evidence type="ECO:0000256" key="1">
    <source>
        <dbReference type="SAM" id="MobiDB-lite"/>
    </source>
</evidence>
<reference evidence="4 5" key="1">
    <citation type="journal article" date="2018" name="Cell">
        <title>The Chara Genome: Secondary Complexity and Implications for Plant Terrestrialization.</title>
        <authorList>
            <person name="Nishiyama T."/>
            <person name="Sakayama H."/>
            <person name="Vries J.D."/>
            <person name="Buschmann H."/>
            <person name="Saint-Marcoux D."/>
            <person name="Ullrich K.K."/>
            <person name="Haas F.B."/>
            <person name="Vanderstraeten L."/>
            <person name="Becker D."/>
            <person name="Lang D."/>
            <person name="Vosolsobe S."/>
            <person name="Rombauts S."/>
            <person name="Wilhelmsson P.K.I."/>
            <person name="Janitza P."/>
            <person name="Kern R."/>
            <person name="Heyl A."/>
            <person name="Rumpler F."/>
            <person name="Villalobos L.I.A.C."/>
            <person name="Clay J.M."/>
            <person name="Skokan R."/>
            <person name="Toyoda A."/>
            <person name="Suzuki Y."/>
            <person name="Kagoshima H."/>
            <person name="Schijlen E."/>
            <person name="Tajeshwar N."/>
            <person name="Catarino B."/>
            <person name="Hetherington A.J."/>
            <person name="Saltykova A."/>
            <person name="Bonnot C."/>
            <person name="Breuninger H."/>
            <person name="Symeonidi A."/>
            <person name="Radhakrishnan G.V."/>
            <person name="Van Nieuwerburgh F."/>
            <person name="Deforce D."/>
            <person name="Chang C."/>
            <person name="Karol K.G."/>
            <person name="Hedrich R."/>
            <person name="Ulvskov P."/>
            <person name="Glockner G."/>
            <person name="Delwiche C.F."/>
            <person name="Petrasek J."/>
            <person name="Van de Peer Y."/>
            <person name="Friml J."/>
            <person name="Beilby M."/>
            <person name="Dolan L."/>
            <person name="Kohara Y."/>
            <person name="Sugano S."/>
            <person name="Fujiyama A."/>
            <person name="Delaux P.-M."/>
            <person name="Quint M."/>
            <person name="TheiBen G."/>
            <person name="Hagemann M."/>
            <person name="Harholt J."/>
            <person name="Dunand C."/>
            <person name="Zachgo S."/>
            <person name="Langdale J."/>
            <person name="Maumus F."/>
            <person name="Straeten D.V.D."/>
            <person name="Gould S.B."/>
            <person name="Rensing S.A."/>
        </authorList>
    </citation>
    <scope>NUCLEOTIDE SEQUENCE [LARGE SCALE GENOMIC DNA]</scope>
    <source>
        <strain evidence="4 5">S276</strain>
    </source>
</reference>
<feature type="compositionally biased region" description="Low complexity" evidence="1">
    <location>
        <begin position="12"/>
        <end position="34"/>
    </location>
</feature>
<dbReference type="PANTHER" id="PTHR33829:SF1">
    <property type="entry name" value="TRANSMEMBRANE PROTEIN"/>
    <property type="match status" value="1"/>
</dbReference>
<feature type="region of interest" description="Disordered" evidence="1">
    <location>
        <begin position="1"/>
        <end position="34"/>
    </location>
</feature>
<feature type="transmembrane region" description="Helical" evidence="2">
    <location>
        <begin position="42"/>
        <end position="60"/>
    </location>
</feature>
<feature type="transmembrane region" description="Helical" evidence="2">
    <location>
        <begin position="218"/>
        <end position="240"/>
    </location>
</feature>